<keyword evidence="3" id="KW-1185">Reference proteome</keyword>
<evidence type="ECO:0000313" key="3">
    <source>
        <dbReference type="Proteomes" id="UP001189429"/>
    </source>
</evidence>
<protein>
    <submittedName>
        <fullName evidence="2">Uncharacterized protein</fullName>
    </submittedName>
</protein>
<feature type="compositionally biased region" description="Polar residues" evidence="1">
    <location>
        <begin position="118"/>
        <end position="128"/>
    </location>
</feature>
<dbReference type="EMBL" id="CAUYUJ010018544">
    <property type="protein sequence ID" value="CAK0884412.1"/>
    <property type="molecule type" value="Genomic_DNA"/>
</dbReference>
<name>A0ABN9WDJ4_9DINO</name>
<organism evidence="2 3">
    <name type="scientific">Prorocentrum cordatum</name>
    <dbReference type="NCBI Taxonomy" id="2364126"/>
    <lineage>
        <taxon>Eukaryota</taxon>
        <taxon>Sar</taxon>
        <taxon>Alveolata</taxon>
        <taxon>Dinophyceae</taxon>
        <taxon>Prorocentrales</taxon>
        <taxon>Prorocentraceae</taxon>
        <taxon>Prorocentrum</taxon>
    </lineage>
</organism>
<dbReference type="Proteomes" id="UP001189429">
    <property type="component" value="Unassembled WGS sequence"/>
</dbReference>
<evidence type="ECO:0000313" key="2">
    <source>
        <dbReference type="EMBL" id="CAK0884412.1"/>
    </source>
</evidence>
<comment type="caution">
    <text evidence="2">The sequence shown here is derived from an EMBL/GenBank/DDBJ whole genome shotgun (WGS) entry which is preliminary data.</text>
</comment>
<proteinExistence type="predicted"/>
<sequence>MPAQRPSLTGDAMTWTRRKATFFADLGQDVGAEASLEHLPTTGLEMDVAWAAMAHSLVLASAAEAGQARPVARRKACLTQTLFEKAVEEELEESFMQVEEPPSDQLDIEETSWTSRITMPSSRSSHAQIWTPDGPASVSWQRQDARASSRS</sequence>
<reference evidence="2" key="1">
    <citation type="submission" date="2023-10" db="EMBL/GenBank/DDBJ databases">
        <authorList>
            <person name="Chen Y."/>
            <person name="Shah S."/>
            <person name="Dougan E. K."/>
            <person name="Thang M."/>
            <person name="Chan C."/>
        </authorList>
    </citation>
    <scope>NUCLEOTIDE SEQUENCE [LARGE SCALE GENOMIC DNA]</scope>
</reference>
<feature type="region of interest" description="Disordered" evidence="1">
    <location>
        <begin position="118"/>
        <end position="151"/>
    </location>
</feature>
<accession>A0ABN9WDJ4</accession>
<gene>
    <name evidence="2" type="ORF">PCOR1329_LOCUS66366</name>
</gene>
<evidence type="ECO:0000256" key="1">
    <source>
        <dbReference type="SAM" id="MobiDB-lite"/>
    </source>
</evidence>